<dbReference type="RefSeq" id="WP_244615869.1">
    <property type="nucleotide sequence ID" value="NZ_BAABIJ010000002.1"/>
</dbReference>
<accession>A0A562V540</accession>
<evidence type="ECO:0000313" key="3">
    <source>
        <dbReference type="EMBL" id="TWJ12989.1"/>
    </source>
</evidence>
<dbReference type="Pfam" id="PF04235">
    <property type="entry name" value="DUF418"/>
    <property type="match status" value="1"/>
</dbReference>
<dbReference type="PANTHER" id="PTHR30590">
    <property type="entry name" value="INNER MEMBRANE PROTEIN"/>
    <property type="match status" value="1"/>
</dbReference>
<keyword evidence="4" id="KW-1185">Reference proteome</keyword>
<feature type="transmembrane region" description="Helical" evidence="1">
    <location>
        <begin position="319"/>
        <end position="338"/>
    </location>
</feature>
<name>A0A562V540_9ACTN</name>
<feature type="transmembrane region" description="Helical" evidence="1">
    <location>
        <begin position="344"/>
        <end position="367"/>
    </location>
</feature>
<reference evidence="3 4" key="1">
    <citation type="journal article" date="2013" name="Stand. Genomic Sci.">
        <title>Genomic Encyclopedia of Type Strains, Phase I: The one thousand microbial genomes (KMG-I) project.</title>
        <authorList>
            <person name="Kyrpides N.C."/>
            <person name="Woyke T."/>
            <person name="Eisen J.A."/>
            <person name="Garrity G."/>
            <person name="Lilburn T.G."/>
            <person name="Beck B.J."/>
            <person name="Whitman W.B."/>
            <person name="Hugenholtz P."/>
            <person name="Klenk H.P."/>
        </authorList>
    </citation>
    <scope>NUCLEOTIDE SEQUENCE [LARGE SCALE GENOMIC DNA]</scope>
    <source>
        <strain evidence="3 4">DSM 45044</strain>
    </source>
</reference>
<gene>
    <name evidence="3" type="ORF">LX16_3756</name>
</gene>
<feature type="transmembrane region" description="Helical" evidence="1">
    <location>
        <begin position="205"/>
        <end position="222"/>
    </location>
</feature>
<proteinExistence type="predicted"/>
<evidence type="ECO:0000259" key="2">
    <source>
        <dbReference type="Pfam" id="PF04235"/>
    </source>
</evidence>
<dbReference type="InterPro" id="IPR052529">
    <property type="entry name" value="Bact_Transport_Assoc"/>
</dbReference>
<keyword evidence="1" id="KW-1133">Transmembrane helix</keyword>
<feature type="transmembrane region" description="Helical" evidence="1">
    <location>
        <begin position="111"/>
        <end position="138"/>
    </location>
</feature>
<evidence type="ECO:0000256" key="1">
    <source>
        <dbReference type="SAM" id="Phobius"/>
    </source>
</evidence>
<dbReference type="EMBL" id="VLLL01000006">
    <property type="protein sequence ID" value="TWJ12989.1"/>
    <property type="molecule type" value="Genomic_DNA"/>
</dbReference>
<protein>
    <submittedName>
        <fullName evidence="3">Putative membrane protein YeiB</fullName>
    </submittedName>
</protein>
<feature type="domain" description="DUF418" evidence="2">
    <location>
        <begin position="221"/>
        <end position="386"/>
    </location>
</feature>
<feature type="transmembrane region" description="Helical" evidence="1">
    <location>
        <begin position="269"/>
        <end position="298"/>
    </location>
</feature>
<evidence type="ECO:0000313" key="4">
    <source>
        <dbReference type="Proteomes" id="UP000321617"/>
    </source>
</evidence>
<dbReference type="Proteomes" id="UP000321617">
    <property type="component" value="Unassembled WGS sequence"/>
</dbReference>
<keyword evidence="1" id="KW-0812">Transmembrane</keyword>
<organism evidence="3 4">
    <name type="scientific">Stackebrandtia albiflava</name>
    <dbReference type="NCBI Taxonomy" id="406432"/>
    <lineage>
        <taxon>Bacteria</taxon>
        <taxon>Bacillati</taxon>
        <taxon>Actinomycetota</taxon>
        <taxon>Actinomycetes</taxon>
        <taxon>Glycomycetales</taxon>
        <taxon>Glycomycetaceae</taxon>
        <taxon>Stackebrandtia</taxon>
    </lineage>
</organism>
<keyword evidence="1" id="KW-0472">Membrane</keyword>
<dbReference type="PANTHER" id="PTHR30590:SF2">
    <property type="entry name" value="INNER MEMBRANE PROTEIN"/>
    <property type="match status" value="1"/>
</dbReference>
<feature type="transmembrane region" description="Helical" evidence="1">
    <location>
        <begin position="242"/>
        <end position="263"/>
    </location>
</feature>
<comment type="caution">
    <text evidence="3">The sequence shown here is derived from an EMBL/GenBank/DDBJ whole genome shotgun (WGS) entry which is preliminary data.</text>
</comment>
<sequence>MVDTRTRPGPIGVSERSRAPDLARGAMLLLIALANIPIYLHGRPYGLRQHIVETGLADRFVAVVTTVLIDMRAYPMFAALFAYGLVTIHRRQRAAGVAERQARRVLRRRHLLLIGFGAVHAVLLFSGDILGLYGLLGLLVTRLLRLSDRALLWLAAAWLPIASLLQGAAFADTDTRPDRTMFWSFAIPDYPTAVAFRAMEWLFTPVGLLAVFSAALIGVWAARHDVLTDPHRHRVLLRRTAIVGLTSMVLGGLPIGTAVGGLWTVTDPAVAYLLSALHVATGVCGGMGYAAAIALWATRRPDRPGPVTRALTALGRRSLSGYLAQSVAFAVLLTPPMLGMGRWIGSAQAAGIAVAVWAVTVCAAVLAERRGLRGPAEVLLRRLAYRRTGRVAG</sequence>
<dbReference type="InterPro" id="IPR007349">
    <property type="entry name" value="DUF418"/>
</dbReference>
<dbReference type="AlphaFoldDB" id="A0A562V540"/>
<feature type="transmembrane region" description="Helical" evidence="1">
    <location>
        <begin position="21"/>
        <end position="40"/>
    </location>
</feature>
<feature type="transmembrane region" description="Helical" evidence="1">
    <location>
        <begin position="60"/>
        <end position="86"/>
    </location>
</feature>